<reference evidence="3" key="1">
    <citation type="submission" date="2019-03" db="EMBL/GenBank/DDBJ databases">
        <authorList>
            <person name="Mank J."/>
            <person name="Almeida P."/>
        </authorList>
    </citation>
    <scope>NUCLEOTIDE SEQUENCE</scope>
    <source>
        <strain evidence="3">78183</strain>
    </source>
</reference>
<dbReference type="NCBIfam" id="TIGR00756">
    <property type="entry name" value="PPR"/>
    <property type="match status" value="3"/>
</dbReference>
<dbReference type="AlphaFoldDB" id="A0A6N2JYT2"/>
<dbReference type="InterPro" id="IPR046848">
    <property type="entry name" value="E_motif"/>
</dbReference>
<organism evidence="3">
    <name type="scientific">Salix viminalis</name>
    <name type="common">Common osier</name>
    <name type="synonym">Basket willow</name>
    <dbReference type="NCBI Taxonomy" id="40686"/>
    <lineage>
        <taxon>Eukaryota</taxon>
        <taxon>Viridiplantae</taxon>
        <taxon>Streptophyta</taxon>
        <taxon>Embryophyta</taxon>
        <taxon>Tracheophyta</taxon>
        <taxon>Spermatophyta</taxon>
        <taxon>Magnoliopsida</taxon>
        <taxon>eudicotyledons</taxon>
        <taxon>Gunneridae</taxon>
        <taxon>Pentapetalae</taxon>
        <taxon>rosids</taxon>
        <taxon>fabids</taxon>
        <taxon>Malpighiales</taxon>
        <taxon>Salicaceae</taxon>
        <taxon>Saliceae</taxon>
        <taxon>Salix</taxon>
    </lineage>
</organism>
<dbReference type="GO" id="GO:0048731">
    <property type="term" value="P:system development"/>
    <property type="evidence" value="ECO:0007669"/>
    <property type="project" value="UniProtKB-ARBA"/>
</dbReference>
<dbReference type="PROSITE" id="PS51375">
    <property type="entry name" value="PPR"/>
    <property type="match status" value="3"/>
</dbReference>
<proteinExistence type="predicted"/>
<dbReference type="Pfam" id="PF01535">
    <property type="entry name" value="PPR"/>
    <property type="match status" value="1"/>
</dbReference>
<dbReference type="Gene3D" id="1.25.40.10">
    <property type="entry name" value="Tetratricopeptide repeat domain"/>
    <property type="match status" value="2"/>
</dbReference>
<evidence type="ECO:0008006" key="4">
    <source>
        <dbReference type="Google" id="ProtNLM"/>
    </source>
</evidence>
<feature type="repeat" description="PPR" evidence="2">
    <location>
        <begin position="5"/>
        <end position="35"/>
    </location>
</feature>
<name>A0A6N2JYT2_SALVM</name>
<gene>
    <name evidence="3" type="ORF">SVIM_LOCUS9566</name>
</gene>
<dbReference type="Pfam" id="PF20431">
    <property type="entry name" value="E_motif"/>
    <property type="match status" value="1"/>
</dbReference>
<keyword evidence="1" id="KW-0677">Repeat</keyword>
<dbReference type="FunFam" id="1.25.40.10:FF:000125">
    <property type="entry name" value="Pentatricopeptide repeat-containing protein"/>
    <property type="match status" value="1"/>
</dbReference>
<dbReference type="Pfam" id="PF13041">
    <property type="entry name" value="PPR_2"/>
    <property type="match status" value="1"/>
</dbReference>
<dbReference type="EMBL" id="CAADRP010000001">
    <property type="protein sequence ID" value="VFU20936.1"/>
    <property type="molecule type" value="Genomic_DNA"/>
</dbReference>
<dbReference type="InterPro" id="IPR011990">
    <property type="entry name" value="TPR-like_helical_dom_sf"/>
</dbReference>
<dbReference type="InterPro" id="IPR002885">
    <property type="entry name" value="PPR_rpt"/>
</dbReference>
<dbReference type="PANTHER" id="PTHR47926">
    <property type="entry name" value="PENTATRICOPEPTIDE REPEAT-CONTAINING PROTEIN"/>
    <property type="match status" value="1"/>
</dbReference>
<dbReference type="GO" id="GO:0009451">
    <property type="term" value="P:RNA modification"/>
    <property type="evidence" value="ECO:0007669"/>
    <property type="project" value="InterPro"/>
</dbReference>
<sequence length="233" mass="25652">MPERNVVSWTSMLCGLADAGRICEARGLFKEMPERNVVSWNAMVAGLIKNGDLEEARRVFDEIPEKNVVSWNAMIKGFAENGRMEEARVLFDEMEDRNVITWTTMIAGKVREAEELILGLPFETNHAIWGALLGVCGVAEKNAGIAQHAARRLLELDPLNAPAHVALCNIYAACGKHNEEQKLRKEMGLKGVRKVPGCSWIVLNGNVCVFLSGDKLDPEADEMLLFLSESGGG</sequence>
<dbReference type="SUPFAM" id="SSF48452">
    <property type="entry name" value="TPR-like"/>
    <property type="match status" value="1"/>
</dbReference>
<dbReference type="InterPro" id="IPR046960">
    <property type="entry name" value="PPR_At4g14850-like_plant"/>
</dbReference>
<evidence type="ECO:0000256" key="1">
    <source>
        <dbReference type="ARBA" id="ARBA00022737"/>
    </source>
</evidence>
<protein>
    <recommendedName>
        <fullName evidence="4">Pentatricopeptide repeat-containing protein</fullName>
    </recommendedName>
</protein>
<dbReference type="GO" id="GO:0003723">
    <property type="term" value="F:RNA binding"/>
    <property type="evidence" value="ECO:0007669"/>
    <property type="project" value="InterPro"/>
</dbReference>
<accession>A0A6N2JYT2</accession>
<evidence type="ECO:0000256" key="2">
    <source>
        <dbReference type="PROSITE-ProRule" id="PRU00708"/>
    </source>
</evidence>
<evidence type="ECO:0000313" key="3">
    <source>
        <dbReference type="EMBL" id="VFU20936.1"/>
    </source>
</evidence>
<feature type="repeat" description="PPR" evidence="2">
    <location>
        <begin position="36"/>
        <end position="66"/>
    </location>
</feature>
<dbReference type="PANTHER" id="PTHR47926:SF404">
    <property type="entry name" value="(PPR) REPEAT-CONTAINING PROTEIN, PUTATIVE-RELATED"/>
    <property type="match status" value="1"/>
</dbReference>
<feature type="repeat" description="PPR" evidence="2">
    <location>
        <begin position="67"/>
        <end position="101"/>
    </location>
</feature>